<keyword evidence="1" id="KW-0808">Transferase</keyword>
<dbReference type="Gene3D" id="3.30.559.10">
    <property type="entry name" value="Chloramphenicol acetyltransferase-like domain"/>
    <property type="match status" value="2"/>
</dbReference>
<comment type="caution">
    <text evidence="3">The sequence shown here is derived from an EMBL/GenBank/DDBJ whole genome shotgun (WGS) entry which is preliminary data.</text>
</comment>
<name>A0AAV1XAY2_LUPLU</name>
<gene>
    <name evidence="3" type="ORF">LLUT_LOCUS19806</name>
</gene>
<sequence length="447" mass="49403">MKIIEIVSIAPLLESQKLPTQTSLSLTFFDILWLRLPPVERVFFYEFPYPIPFFFDIVLPKLKHSLSIVLAYFFPLVGYLTWPVDSDKPIIKYNDGDTVLVTVAESDADFNHFVGSDLCGASEIHHLVPKLTISHEKANVLSLQVTLFPNSGFSIGITTHHAVLDGKTSTSFIKSWAYLCNMEEQSPFSLPPELTPFYDRDVIKDPNELASKYASDWLKQDGPNNKSLKVWDLHVPEGAIRSLFHLSRSNIEKLKQLILAKSKGKEKLHLSTLVVSLAYACVSRVKAEGNKTKKHGIAVNIDCRLRLDPPIPSTYFGNCIGGRFAVNETTELLGEDGLIVAVESVSAALETLKDGVLSGAESWSSKLHDGLNTDERIIGVAGSPSFEVYSVDFGWGRPKKVEMTSIDRTGAFCISDTRNGDGVEIGFVSNKEGIEAFASIFVKGLES</sequence>
<dbReference type="PANTHER" id="PTHR31625">
    <property type="match status" value="1"/>
</dbReference>
<dbReference type="AlphaFoldDB" id="A0AAV1XAY2"/>
<organism evidence="3 4">
    <name type="scientific">Lupinus luteus</name>
    <name type="common">European yellow lupine</name>
    <dbReference type="NCBI Taxonomy" id="3873"/>
    <lineage>
        <taxon>Eukaryota</taxon>
        <taxon>Viridiplantae</taxon>
        <taxon>Streptophyta</taxon>
        <taxon>Embryophyta</taxon>
        <taxon>Tracheophyta</taxon>
        <taxon>Spermatophyta</taxon>
        <taxon>Magnoliopsida</taxon>
        <taxon>eudicotyledons</taxon>
        <taxon>Gunneridae</taxon>
        <taxon>Pentapetalae</taxon>
        <taxon>rosids</taxon>
        <taxon>fabids</taxon>
        <taxon>Fabales</taxon>
        <taxon>Fabaceae</taxon>
        <taxon>Papilionoideae</taxon>
        <taxon>50 kb inversion clade</taxon>
        <taxon>genistoids sensu lato</taxon>
        <taxon>core genistoids</taxon>
        <taxon>Genisteae</taxon>
        <taxon>Lupinus</taxon>
    </lineage>
</organism>
<dbReference type="Proteomes" id="UP001497480">
    <property type="component" value="Unassembled WGS sequence"/>
</dbReference>
<protein>
    <submittedName>
        <fullName evidence="3">Uncharacterized protein</fullName>
    </submittedName>
</protein>
<dbReference type="InterPro" id="IPR023213">
    <property type="entry name" value="CAT-like_dom_sf"/>
</dbReference>
<evidence type="ECO:0000313" key="3">
    <source>
        <dbReference type="EMBL" id="CAL0318746.1"/>
    </source>
</evidence>
<evidence type="ECO:0000313" key="4">
    <source>
        <dbReference type="Proteomes" id="UP001497480"/>
    </source>
</evidence>
<evidence type="ECO:0000256" key="1">
    <source>
        <dbReference type="ARBA" id="ARBA00022679"/>
    </source>
</evidence>
<reference evidence="3 4" key="1">
    <citation type="submission" date="2024-03" db="EMBL/GenBank/DDBJ databases">
        <authorList>
            <person name="Martinez-Hernandez J."/>
        </authorList>
    </citation>
    <scope>NUCLEOTIDE SEQUENCE [LARGE SCALE GENOMIC DNA]</scope>
</reference>
<accession>A0AAV1XAY2</accession>
<dbReference type="Pfam" id="PF02458">
    <property type="entry name" value="Transferase"/>
    <property type="match status" value="1"/>
</dbReference>
<evidence type="ECO:0000256" key="2">
    <source>
        <dbReference type="ARBA" id="ARBA00023315"/>
    </source>
</evidence>
<dbReference type="EMBL" id="CAXHTB010000013">
    <property type="protein sequence ID" value="CAL0318746.1"/>
    <property type="molecule type" value="Genomic_DNA"/>
</dbReference>
<dbReference type="GO" id="GO:0016747">
    <property type="term" value="F:acyltransferase activity, transferring groups other than amino-acyl groups"/>
    <property type="evidence" value="ECO:0007669"/>
    <property type="project" value="UniProtKB-ARBA"/>
</dbReference>
<keyword evidence="2" id="KW-0012">Acyltransferase</keyword>
<proteinExistence type="predicted"/>
<keyword evidence="4" id="KW-1185">Reference proteome</keyword>
<dbReference type="InterPro" id="IPR051504">
    <property type="entry name" value="Plant_metabolite_acyltrans"/>
</dbReference>